<evidence type="ECO:0000256" key="5">
    <source>
        <dbReference type="SAM" id="Phobius"/>
    </source>
</evidence>
<keyword evidence="2 5" id="KW-0812">Transmembrane</keyword>
<comment type="caution">
    <text evidence="7">The sequence shown here is derived from an EMBL/GenBank/DDBJ whole genome shotgun (WGS) entry which is preliminary data.</text>
</comment>
<evidence type="ECO:0000256" key="4">
    <source>
        <dbReference type="ARBA" id="ARBA00023136"/>
    </source>
</evidence>
<evidence type="ECO:0000313" key="7">
    <source>
        <dbReference type="EMBL" id="KAK4324236.1"/>
    </source>
</evidence>
<feature type="domain" description="RETREG1-3/ARL6IP-like N-terminal reticulon-homology" evidence="6">
    <location>
        <begin position="22"/>
        <end position="180"/>
    </location>
</feature>
<keyword evidence="3 5" id="KW-1133">Transmembrane helix</keyword>
<proteinExistence type="predicted"/>
<dbReference type="InterPro" id="IPR052114">
    <property type="entry name" value="ER_autophagy_membrane_reg"/>
</dbReference>
<dbReference type="CDD" id="cd22559">
    <property type="entry name" value="Arl6IP1"/>
    <property type="match status" value="1"/>
</dbReference>
<gene>
    <name evidence="7" type="ORF">Pmani_005076</name>
</gene>
<reference evidence="7" key="1">
    <citation type="submission" date="2023-11" db="EMBL/GenBank/DDBJ databases">
        <title>Genome assemblies of two species of porcelain crab, Petrolisthes cinctipes and Petrolisthes manimaculis (Anomura: Porcellanidae).</title>
        <authorList>
            <person name="Angst P."/>
        </authorList>
    </citation>
    <scope>NUCLEOTIDE SEQUENCE</scope>
    <source>
        <strain evidence="7">PB745_02</strain>
        <tissue evidence="7">Gill</tissue>
    </source>
</reference>
<feature type="transmembrane region" description="Helical" evidence="5">
    <location>
        <begin position="103"/>
        <end position="124"/>
    </location>
</feature>
<dbReference type="Pfam" id="PF24456">
    <property type="entry name" value="RHD_RETREG1-3"/>
    <property type="match status" value="1"/>
</dbReference>
<evidence type="ECO:0000256" key="1">
    <source>
        <dbReference type="ARBA" id="ARBA00004141"/>
    </source>
</evidence>
<sequence>MDITQDQERRVRTLRRELEGWREVLCALYSLIIWEKHYYPAISISAVTTFFMAIWYIEPSILTLFSVLGIIVTISDYLVPQVVPWVVGAHHWNGTHERRYDHIITSLASLAGLAAYVSSTLTAMKESKPRTYFVVVTGSLLFCAWIGSNINNLLLTYFMVLFLVLLPGLKHQGIIQKYFATALKTIAGLVKSTVASGREGEAAGGDAATKKKE</sequence>
<dbReference type="InterPro" id="IPR057282">
    <property type="entry name" value="RETREG1-3-like_RHD"/>
</dbReference>
<protein>
    <recommendedName>
        <fullName evidence="6">RETREG1-3/ARL6IP-like N-terminal reticulon-homology domain-containing protein</fullName>
    </recommendedName>
</protein>
<evidence type="ECO:0000313" key="8">
    <source>
        <dbReference type="Proteomes" id="UP001292094"/>
    </source>
</evidence>
<organism evidence="7 8">
    <name type="scientific">Petrolisthes manimaculis</name>
    <dbReference type="NCBI Taxonomy" id="1843537"/>
    <lineage>
        <taxon>Eukaryota</taxon>
        <taxon>Metazoa</taxon>
        <taxon>Ecdysozoa</taxon>
        <taxon>Arthropoda</taxon>
        <taxon>Crustacea</taxon>
        <taxon>Multicrustacea</taxon>
        <taxon>Malacostraca</taxon>
        <taxon>Eumalacostraca</taxon>
        <taxon>Eucarida</taxon>
        <taxon>Decapoda</taxon>
        <taxon>Pleocyemata</taxon>
        <taxon>Anomura</taxon>
        <taxon>Galatheoidea</taxon>
        <taxon>Porcellanidae</taxon>
        <taxon>Petrolisthes</taxon>
    </lineage>
</organism>
<keyword evidence="8" id="KW-1185">Reference proteome</keyword>
<dbReference type="EMBL" id="JAWZYT010000373">
    <property type="protein sequence ID" value="KAK4324236.1"/>
    <property type="molecule type" value="Genomic_DNA"/>
</dbReference>
<comment type="subcellular location">
    <subcellularLocation>
        <location evidence="1">Membrane</location>
        <topology evidence="1">Multi-pass membrane protein</topology>
    </subcellularLocation>
</comment>
<dbReference type="Proteomes" id="UP001292094">
    <property type="component" value="Unassembled WGS sequence"/>
</dbReference>
<dbReference type="GO" id="GO:0016020">
    <property type="term" value="C:membrane"/>
    <property type="evidence" value="ECO:0007669"/>
    <property type="project" value="UniProtKB-SubCell"/>
</dbReference>
<dbReference type="PANTHER" id="PTHR20952:SF0">
    <property type="entry name" value="ADP-RIBOSYLATION FACTOR-LIKE PROTEIN 6-INTERACTING PROTEIN 1"/>
    <property type="match status" value="1"/>
</dbReference>
<accession>A0AAE1QDC0</accession>
<feature type="transmembrane region" description="Helical" evidence="5">
    <location>
        <begin position="64"/>
        <end position="83"/>
    </location>
</feature>
<evidence type="ECO:0000259" key="6">
    <source>
        <dbReference type="Pfam" id="PF24456"/>
    </source>
</evidence>
<name>A0AAE1QDC0_9EUCA</name>
<dbReference type="AlphaFoldDB" id="A0AAE1QDC0"/>
<feature type="transmembrane region" description="Helical" evidence="5">
    <location>
        <begin position="38"/>
        <end position="57"/>
    </location>
</feature>
<evidence type="ECO:0000256" key="2">
    <source>
        <dbReference type="ARBA" id="ARBA00022692"/>
    </source>
</evidence>
<feature type="transmembrane region" description="Helical" evidence="5">
    <location>
        <begin position="153"/>
        <end position="169"/>
    </location>
</feature>
<evidence type="ECO:0000256" key="3">
    <source>
        <dbReference type="ARBA" id="ARBA00022989"/>
    </source>
</evidence>
<dbReference type="GO" id="GO:0005783">
    <property type="term" value="C:endoplasmic reticulum"/>
    <property type="evidence" value="ECO:0007669"/>
    <property type="project" value="UniProtKB-ARBA"/>
</dbReference>
<keyword evidence="4 5" id="KW-0472">Membrane</keyword>
<dbReference type="PANTHER" id="PTHR20952">
    <property type="entry name" value="ADP-RIBOSYLATION-LIKE FACTOR 6-INTERACTING PROTEIN"/>
    <property type="match status" value="1"/>
</dbReference>